<gene>
    <name evidence="1" type="ORF">UW53_C0023G0004</name>
</gene>
<dbReference type="Gene3D" id="3.40.50.300">
    <property type="entry name" value="P-loop containing nucleotide triphosphate hydrolases"/>
    <property type="match status" value="1"/>
</dbReference>
<evidence type="ECO:0000313" key="2">
    <source>
        <dbReference type="Proteomes" id="UP000034087"/>
    </source>
</evidence>
<organism evidence="1 2">
    <name type="scientific">Candidatus Giovannonibacteria bacterium GW2011_GWA1_44_25</name>
    <dbReference type="NCBI Taxonomy" id="1618645"/>
    <lineage>
        <taxon>Bacteria</taxon>
        <taxon>Candidatus Giovannoniibacteriota</taxon>
    </lineage>
</organism>
<dbReference type="SUPFAM" id="SSF52540">
    <property type="entry name" value="P-loop containing nucleoside triphosphate hydrolases"/>
    <property type="match status" value="1"/>
</dbReference>
<reference evidence="1 2" key="1">
    <citation type="journal article" date="2015" name="Nature">
        <title>rRNA introns, odd ribosomes, and small enigmatic genomes across a large radiation of phyla.</title>
        <authorList>
            <person name="Brown C.T."/>
            <person name="Hug L.A."/>
            <person name="Thomas B.C."/>
            <person name="Sharon I."/>
            <person name="Castelle C.J."/>
            <person name="Singh A."/>
            <person name="Wilkins M.J."/>
            <person name="Williams K.H."/>
            <person name="Banfield J.F."/>
        </authorList>
    </citation>
    <scope>NUCLEOTIDE SEQUENCE [LARGE SCALE GENOMIC DNA]</scope>
</reference>
<evidence type="ECO:0000313" key="1">
    <source>
        <dbReference type="EMBL" id="KKT59069.1"/>
    </source>
</evidence>
<dbReference type="Proteomes" id="UP000034087">
    <property type="component" value="Unassembled WGS sequence"/>
</dbReference>
<dbReference type="EMBL" id="LCIR01000023">
    <property type="protein sequence ID" value="KKT59069.1"/>
    <property type="molecule type" value="Genomic_DNA"/>
</dbReference>
<proteinExistence type="predicted"/>
<protein>
    <submittedName>
        <fullName evidence="1">Uncharacterized protein</fullName>
    </submittedName>
</protein>
<dbReference type="AlphaFoldDB" id="A0A0G1LGH6"/>
<sequence length="205" mass="23802">MKKNRITHSPIFISGPHGGGKSTLLNKLSGVSNLFLENNFDIDFTVDFPSLSSLSHFERSLIRLYHRFFIAHYANSLAKSCPDKFIITNRTIYDSEAYINVYRKLNWISKAEFETLDFVMKNFGDRPNAIILNPSLHTIKSRLRTRRDMATRTNRDKVFVGEDTDTFLSNLHNYFQRFKHTASVLYIKDNGNAEIKKIISWTKTL</sequence>
<name>A0A0G1LGH6_9BACT</name>
<dbReference type="InterPro" id="IPR027417">
    <property type="entry name" value="P-loop_NTPase"/>
</dbReference>
<comment type="caution">
    <text evidence="1">The sequence shown here is derived from an EMBL/GenBank/DDBJ whole genome shotgun (WGS) entry which is preliminary data.</text>
</comment>
<accession>A0A0G1LGH6</accession>